<gene>
    <name evidence="1" type="ORF">RPERSI_LOCUS14110</name>
</gene>
<accession>A0ACA9QHC9</accession>
<name>A0ACA9QHC9_9GLOM</name>
<proteinExistence type="predicted"/>
<keyword evidence="2" id="KW-1185">Reference proteome</keyword>
<evidence type="ECO:0000313" key="2">
    <source>
        <dbReference type="Proteomes" id="UP000789920"/>
    </source>
</evidence>
<dbReference type="EMBL" id="CAJVQC010032092">
    <property type="protein sequence ID" value="CAG8750217.1"/>
    <property type="molecule type" value="Genomic_DNA"/>
</dbReference>
<dbReference type="Proteomes" id="UP000789920">
    <property type="component" value="Unassembled WGS sequence"/>
</dbReference>
<protein>
    <submittedName>
        <fullName evidence="1">1454_t:CDS:1</fullName>
    </submittedName>
</protein>
<sequence>MAIQQDSRPALPPRPSATNEIAFAGCAKTPPSWLTALVHHYEGDKKHAHEFFLSRHFVDGAEIVLICKKCHKRFALTTSIPTSTEETISQMNVKRGMCVVNRENHLHHLHTTNSTKTNVASECCYCHFTVNVVIYEPYIDVQIFDELQKTRPIPTYSNAARRINGAENEPNILETLELLSNIIKTLATSDSSRKLNLNSKQFISKISYDKASKAFFDKLEYKLEDDQYLTPPQLTEDYIIKSKHVSEEIDMRIMDISEKASRGCTISYEEPYGKLETILGTKCTSLN</sequence>
<reference evidence="1" key="1">
    <citation type="submission" date="2021-06" db="EMBL/GenBank/DDBJ databases">
        <authorList>
            <person name="Kallberg Y."/>
            <person name="Tangrot J."/>
            <person name="Rosling A."/>
        </authorList>
    </citation>
    <scope>NUCLEOTIDE SEQUENCE</scope>
    <source>
        <strain evidence="1">MA461A</strain>
    </source>
</reference>
<comment type="caution">
    <text evidence="1">The sequence shown here is derived from an EMBL/GenBank/DDBJ whole genome shotgun (WGS) entry which is preliminary data.</text>
</comment>
<evidence type="ECO:0000313" key="1">
    <source>
        <dbReference type="EMBL" id="CAG8750217.1"/>
    </source>
</evidence>
<organism evidence="1 2">
    <name type="scientific">Racocetra persica</name>
    <dbReference type="NCBI Taxonomy" id="160502"/>
    <lineage>
        <taxon>Eukaryota</taxon>
        <taxon>Fungi</taxon>
        <taxon>Fungi incertae sedis</taxon>
        <taxon>Mucoromycota</taxon>
        <taxon>Glomeromycotina</taxon>
        <taxon>Glomeromycetes</taxon>
        <taxon>Diversisporales</taxon>
        <taxon>Gigasporaceae</taxon>
        <taxon>Racocetra</taxon>
    </lineage>
</organism>